<feature type="region of interest" description="Disordered" evidence="4">
    <location>
        <begin position="167"/>
        <end position="188"/>
    </location>
</feature>
<evidence type="ECO:0000313" key="5">
    <source>
        <dbReference type="EMBL" id="RPA97634.1"/>
    </source>
</evidence>
<evidence type="ECO:0000256" key="3">
    <source>
        <dbReference type="ARBA" id="ARBA00038874"/>
    </source>
</evidence>
<dbReference type="EMBL" id="ML120402">
    <property type="protein sequence ID" value="RPA97634.1"/>
    <property type="molecule type" value="Genomic_DNA"/>
</dbReference>
<dbReference type="CDD" id="cd05157">
    <property type="entry name" value="ETNK_euk"/>
    <property type="match status" value="1"/>
</dbReference>
<evidence type="ECO:0000256" key="2">
    <source>
        <dbReference type="ARBA" id="ARBA00038211"/>
    </source>
</evidence>
<protein>
    <recommendedName>
        <fullName evidence="3">ethanolamine kinase</fullName>
        <ecNumber evidence="3">2.7.1.82</ecNumber>
    </recommendedName>
</protein>
<comment type="similarity">
    <text evidence="2">Belongs to the choline/ethanolamine kinase family.</text>
</comment>
<dbReference type="GO" id="GO:0005737">
    <property type="term" value="C:cytoplasm"/>
    <property type="evidence" value="ECO:0007669"/>
    <property type="project" value="TreeGrafter"/>
</dbReference>
<dbReference type="Pfam" id="PF01633">
    <property type="entry name" value="Choline_kinase"/>
    <property type="match status" value="1"/>
</dbReference>
<proteinExistence type="inferred from homology"/>
<gene>
    <name evidence="5" type="ORF">L873DRAFT_1828893</name>
</gene>
<dbReference type="InterPro" id="IPR011009">
    <property type="entry name" value="Kinase-like_dom_sf"/>
</dbReference>
<dbReference type="GO" id="GO:0006646">
    <property type="term" value="P:phosphatidylethanolamine biosynthetic process"/>
    <property type="evidence" value="ECO:0007669"/>
    <property type="project" value="TreeGrafter"/>
</dbReference>
<keyword evidence="6" id="KW-1185">Reference proteome</keyword>
<organism evidence="5 6">
    <name type="scientific">Choiromyces venosus 120613-1</name>
    <dbReference type="NCBI Taxonomy" id="1336337"/>
    <lineage>
        <taxon>Eukaryota</taxon>
        <taxon>Fungi</taxon>
        <taxon>Dikarya</taxon>
        <taxon>Ascomycota</taxon>
        <taxon>Pezizomycotina</taxon>
        <taxon>Pezizomycetes</taxon>
        <taxon>Pezizales</taxon>
        <taxon>Tuberaceae</taxon>
        <taxon>Choiromyces</taxon>
    </lineage>
</organism>
<accession>A0A3N4JV97</accession>
<reference evidence="5 6" key="1">
    <citation type="journal article" date="2018" name="Nat. Ecol. Evol.">
        <title>Pezizomycetes genomes reveal the molecular basis of ectomycorrhizal truffle lifestyle.</title>
        <authorList>
            <person name="Murat C."/>
            <person name="Payen T."/>
            <person name="Noel B."/>
            <person name="Kuo A."/>
            <person name="Morin E."/>
            <person name="Chen J."/>
            <person name="Kohler A."/>
            <person name="Krizsan K."/>
            <person name="Balestrini R."/>
            <person name="Da Silva C."/>
            <person name="Montanini B."/>
            <person name="Hainaut M."/>
            <person name="Levati E."/>
            <person name="Barry K.W."/>
            <person name="Belfiori B."/>
            <person name="Cichocki N."/>
            <person name="Clum A."/>
            <person name="Dockter R.B."/>
            <person name="Fauchery L."/>
            <person name="Guy J."/>
            <person name="Iotti M."/>
            <person name="Le Tacon F."/>
            <person name="Lindquist E.A."/>
            <person name="Lipzen A."/>
            <person name="Malagnac F."/>
            <person name="Mello A."/>
            <person name="Molinier V."/>
            <person name="Miyauchi S."/>
            <person name="Poulain J."/>
            <person name="Riccioni C."/>
            <person name="Rubini A."/>
            <person name="Sitrit Y."/>
            <person name="Splivallo R."/>
            <person name="Traeger S."/>
            <person name="Wang M."/>
            <person name="Zifcakova L."/>
            <person name="Wipf D."/>
            <person name="Zambonelli A."/>
            <person name="Paolocci F."/>
            <person name="Nowrousian M."/>
            <person name="Ottonello S."/>
            <person name="Baldrian P."/>
            <person name="Spatafora J.W."/>
            <person name="Henrissat B."/>
            <person name="Nagy L.G."/>
            <person name="Aury J.M."/>
            <person name="Wincker P."/>
            <person name="Grigoriev I.V."/>
            <person name="Bonfante P."/>
            <person name="Martin F.M."/>
        </authorList>
    </citation>
    <scope>NUCLEOTIDE SEQUENCE [LARGE SCALE GENOMIC DNA]</scope>
    <source>
        <strain evidence="5 6">120613-1</strain>
    </source>
</reference>
<keyword evidence="5" id="KW-0418">Kinase</keyword>
<dbReference type="SUPFAM" id="SSF56112">
    <property type="entry name" value="Protein kinase-like (PK-like)"/>
    <property type="match status" value="1"/>
</dbReference>
<dbReference type="PANTHER" id="PTHR22603">
    <property type="entry name" value="CHOLINE/ETHANOALAMINE KINASE"/>
    <property type="match status" value="1"/>
</dbReference>
<evidence type="ECO:0000256" key="4">
    <source>
        <dbReference type="SAM" id="MobiDB-lite"/>
    </source>
</evidence>
<comment type="pathway">
    <text evidence="1">Phospholipid metabolism; phosphatidylethanolamine biosynthesis; phosphatidylethanolamine from ethanolamine: step 1/3.</text>
</comment>
<sequence length="413" mass="45739">MSTKPSSIIIASKIDELPNIPLSYSVANSQTSASQLIYTLFPEWAAARGGRGVKFVRFTDGITNTLLKCIHNPPEGITSSEARRIEDDESVLLRAYGRDTSILIDRERECASHLLLSRFNLAPKLLARFANGLLYRFVPGRVCSVQELANPAISKAIATRLGEWHGVLPTSTTPPPSPASSSSASSGEPDVTLWTVLQKWISAIPDDTDKEKARKESLQEEYEKLLTSTDEGGYGLKGLDGGVGLVMGHCDLLNGNVIILPQEGGLSASSDATRQVHFIDYEYSTPCERAFEIANHFSEWGGFECDYSRLPTRSARREFLSAYLSSFELHRSGATAATISAGQIDDLMNEVELFRGVPGFYWGIWALIQATISQIDFDYASYAEVRLAEYWAWKESFEGRTVSTPREQRWSQE</sequence>
<dbReference type="OrthoDB" id="10267235at2759"/>
<dbReference type="Gene3D" id="3.90.1200.10">
    <property type="match status" value="1"/>
</dbReference>
<dbReference type="GO" id="GO:0004305">
    <property type="term" value="F:ethanolamine kinase activity"/>
    <property type="evidence" value="ECO:0007669"/>
    <property type="project" value="UniProtKB-EC"/>
</dbReference>
<name>A0A3N4JV97_9PEZI</name>
<dbReference type="STRING" id="1336337.A0A3N4JV97"/>
<evidence type="ECO:0000313" key="6">
    <source>
        <dbReference type="Proteomes" id="UP000276215"/>
    </source>
</evidence>
<dbReference type="PANTHER" id="PTHR22603:SF66">
    <property type="entry name" value="ETHANOLAMINE KINASE"/>
    <property type="match status" value="1"/>
</dbReference>
<dbReference type="Proteomes" id="UP000276215">
    <property type="component" value="Unassembled WGS sequence"/>
</dbReference>
<dbReference type="EC" id="2.7.1.82" evidence="3"/>
<evidence type="ECO:0000256" key="1">
    <source>
        <dbReference type="ARBA" id="ARBA00037883"/>
    </source>
</evidence>
<dbReference type="AlphaFoldDB" id="A0A3N4JV97"/>
<keyword evidence="5" id="KW-0808">Transferase</keyword>